<dbReference type="CTD" id="9939470"/>
<dbReference type="AlphaFoldDB" id="A0A1S0U7P9"/>
<feature type="transmembrane region" description="Helical" evidence="1">
    <location>
        <begin position="172"/>
        <end position="195"/>
    </location>
</feature>
<evidence type="ECO:0000313" key="2">
    <source>
        <dbReference type="EMBL" id="EFO26395.1"/>
    </source>
</evidence>
<keyword evidence="1" id="KW-1133">Transmembrane helix</keyword>
<keyword evidence="1" id="KW-0812">Transmembrane</keyword>
<dbReference type="RefSeq" id="XP_003137673.1">
    <property type="nucleotide sequence ID" value="XM_003137625.1"/>
</dbReference>
<dbReference type="InParanoid" id="A0A1S0U7P9"/>
<dbReference type="EMBL" id="JH712093">
    <property type="protein sequence ID" value="EFO26395.1"/>
    <property type="molecule type" value="Genomic_DNA"/>
</dbReference>
<dbReference type="KEGG" id="loa:LOAG_02087"/>
<evidence type="ECO:0000256" key="1">
    <source>
        <dbReference type="SAM" id="Phobius"/>
    </source>
</evidence>
<sequence length="200" mass="22480">MSFISDINNTGLLCQHAAWNAVVVHDPVNASSKCGFLYSVALLSGFIGHKQRAPTDSRKIRKLLMTQRIENQNELLACGFIHVFNGQQISYKKQRTTNHQSYEPSCRRLEIVGIAWDCNHSTSKAGNRRIVLIGIYVHDSSEKTKADSTVLSAAADFRIVQSFTHVFRSFEFFAWSGRSVFMLWLSIVAIISLSVTDTHV</sequence>
<reference evidence="2" key="1">
    <citation type="submission" date="2012-04" db="EMBL/GenBank/DDBJ databases">
        <title>The Genome Sequence of Loa loa.</title>
        <authorList>
            <consortium name="The Broad Institute Genome Sequencing Platform"/>
            <consortium name="Broad Institute Genome Sequencing Center for Infectious Disease"/>
            <person name="Nutman T.B."/>
            <person name="Fink D.L."/>
            <person name="Russ C."/>
            <person name="Young S."/>
            <person name="Zeng Q."/>
            <person name="Gargeya S."/>
            <person name="Alvarado L."/>
            <person name="Berlin A."/>
            <person name="Chapman S.B."/>
            <person name="Chen Z."/>
            <person name="Freedman E."/>
            <person name="Gellesch M."/>
            <person name="Goldberg J."/>
            <person name="Griggs A."/>
            <person name="Gujja S."/>
            <person name="Heilman E.R."/>
            <person name="Heiman D."/>
            <person name="Howarth C."/>
            <person name="Mehta T."/>
            <person name="Neiman D."/>
            <person name="Pearson M."/>
            <person name="Roberts A."/>
            <person name="Saif S."/>
            <person name="Shea T."/>
            <person name="Shenoy N."/>
            <person name="Sisk P."/>
            <person name="Stolte C."/>
            <person name="Sykes S."/>
            <person name="White J."/>
            <person name="Yandava C."/>
            <person name="Haas B."/>
            <person name="Henn M.R."/>
            <person name="Nusbaum C."/>
            <person name="Birren B."/>
        </authorList>
    </citation>
    <scope>NUCLEOTIDE SEQUENCE [LARGE SCALE GENOMIC DNA]</scope>
</reference>
<dbReference type="GeneID" id="9939470"/>
<protein>
    <submittedName>
        <fullName evidence="2">Uncharacterized protein</fullName>
    </submittedName>
</protein>
<keyword evidence="1" id="KW-0472">Membrane</keyword>
<organism evidence="2">
    <name type="scientific">Loa loa</name>
    <name type="common">Eye worm</name>
    <name type="synonym">Filaria loa</name>
    <dbReference type="NCBI Taxonomy" id="7209"/>
    <lineage>
        <taxon>Eukaryota</taxon>
        <taxon>Metazoa</taxon>
        <taxon>Ecdysozoa</taxon>
        <taxon>Nematoda</taxon>
        <taxon>Chromadorea</taxon>
        <taxon>Rhabditida</taxon>
        <taxon>Spirurina</taxon>
        <taxon>Spiruromorpha</taxon>
        <taxon>Filarioidea</taxon>
        <taxon>Onchocercidae</taxon>
        <taxon>Loa</taxon>
    </lineage>
</organism>
<proteinExistence type="predicted"/>
<accession>A0A1S0U7P9</accession>
<gene>
    <name evidence="2" type="ORF">LOAG_02087</name>
</gene>
<name>A0A1S0U7P9_LOALO</name>